<organism evidence="2 3">
    <name type="scientific">Planomonospora corallina</name>
    <dbReference type="NCBI Taxonomy" id="1806052"/>
    <lineage>
        <taxon>Bacteria</taxon>
        <taxon>Bacillati</taxon>
        <taxon>Actinomycetota</taxon>
        <taxon>Actinomycetes</taxon>
        <taxon>Streptosporangiales</taxon>
        <taxon>Streptosporangiaceae</taxon>
        <taxon>Planomonospora</taxon>
    </lineage>
</organism>
<dbReference type="RefSeq" id="WP_377288382.1">
    <property type="nucleotide sequence ID" value="NZ_JBHSBM010000017.1"/>
</dbReference>
<comment type="caution">
    <text evidence="2">The sequence shown here is derived from an EMBL/GenBank/DDBJ whole genome shotgun (WGS) entry which is preliminary data.</text>
</comment>
<keyword evidence="3" id="KW-1185">Reference proteome</keyword>
<protein>
    <recommendedName>
        <fullName evidence="4">Secreted protein</fullName>
    </recommendedName>
</protein>
<dbReference type="PROSITE" id="PS51257">
    <property type="entry name" value="PROKAR_LIPOPROTEIN"/>
    <property type="match status" value="1"/>
</dbReference>
<dbReference type="Proteomes" id="UP001595850">
    <property type="component" value="Unassembled WGS sequence"/>
</dbReference>
<feature type="chain" id="PRO_5046438245" description="Secreted protein" evidence="1">
    <location>
        <begin position="29"/>
        <end position="74"/>
    </location>
</feature>
<feature type="signal peptide" evidence="1">
    <location>
        <begin position="1"/>
        <end position="28"/>
    </location>
</feature>
<sequence length="74" mass="7028">MRKILSRIALTGIAATTLVLSGASAASAGGCGGGFGFGGYGGNSYYNANQSAAGPQGAASTNLCTGTGGGFFGW</sequence>
<evidence type="ECO:0000313" key="3">
    <source>
        <dbReference type="Proteomes" id="UP001595850"/>
    </source>
</evidence>
<accession>A0ABV8I8U2</accession>
<dbReference type="EMBL" id="JBHSBM010000017">
    <property type="protein sequence ID" value="MFC4059791.1"/>
    <property type="molecule type" value="Genomic_DNA"/>
</dbReference>
<evidence type="ECO:0008006" key="4">
    <source>
        <dbReference type="Google" id="ProtNLM"/>
    </source>
</evidence>
<evidence type="ECO:0000256" key="1">
    <source>
        <dbReference type="SAM" id="SignalP"/>
    </source>
</evidence>
<gene>
    <name evidence="2" type="ORF">ACFOWE_15910</name>
</gene>
<evidence type="ECO:0000313" key="2">
    <source>
        <dbReference type="EMBL" id="MFC4059791.1"/>
    </source>
</evidence>
<reference evidence="3" key="1">
    <citation type="journal article" date="2019" name="Int. J. Syst. Evol. Microbiol.">
        <title>The Global Catalogue of Microorganisms (GCM) 10K type strain sequencing project: providing services to taxonomists for standard genome sequencing and annotation.</title>
        <authorList>
            <consortium name="The Broad Institute Genomics Platform"/>
            <consortium name="The Broad Institute Genome Sequencing Center for Infectious Disease"/>
            <person name="Wu L."/>
            <person name="Ma J."/>
        </authorList>
    </citation>
    <scope>NUCLEOTIDE SEQUENCE [LARGE SCALE GENOMIC DNA]</scope>
    <source>
        <strain evidence="3">TBRC 4489</strain>
    </source>
</reference>
<keyword evidence="1" id="KW-0732">Signal</keyword>
<proteinExistence type="predicted"/>
<name>A0ABV8I8U2_9ACTN</name>